<dbReference type="InterPro" id="IPR000719">
    <property type="entry name" value="Prot_kinase_dom"/>
</dbReference>
<sequence length="344" mass="39313">MPLHRLARHKCLPFSRGSIRMASTVVGKSGRVYVQGEMLRRRQDERNTFKAESGNEIFLLKHVPRPYFRLCSQWFPLAFANTHRLRLHIDSSANDEERVLVYPYFQGTLLDVIDENLSDANRKTILRHVAEAIQELHSRDWIHLDIKPQNILVNWTCDSNGTKTITDVALGDFWHAWFLGTQNPRESQYPIGSVKWRSPEAHVGKAMTKASDMYSFGLLCIYVLGYGDALGPEYDEETFKSDTQLEMRALADTTTLHFGYFGPVAEGFLEQVDDEKCQWARAFKTSSNRADYLVKVVPEMRFEVWGTDVSPEAQDMILGVTKSDPAARLTIGQVLAHPWWQGGE</sequence>
<dbReference type="GO" id="GO:0004672">
    <property type="term" value="F:protein kinase activity"/>
    <property type="evidence" value="ECO:0007669"/>
    <property type="project" value="InterPro"/>
</dbReference>
<dbReference type="PANTHER" id="PTHR24347">
    <property type="entry name" value="SERINE/THREONINE-PROTEIN KINASE"/>
    <property type="match status" value="1"/>
</dbReference>
<comment type="caution">
    <text evidence="2">The sequence shown here is derived from an EMBL/GenBank/DDBJ whole genome shotgun (WGS) entry which is preliminary data.</text>
</comment>
<keyword evidence="2" id="KW-0418">Kinase</keyword>
<dbReference type="Gene3D" id="1.10.510.10">
    <property type="entry name" value="Transferase(Phosphotransferase) domain 1"/>
    <property type="match status" value="1"/>
</dbReference>
<dbReference type="AlphaFoldDB" id="A0AAN6RP90"/>
<protein>
    <submittedName>
        <fullName evidence="2">Kinase-like protein</fullName>
    </submittedName>
</protein>
<name>A0AAN6RP90_9PEZI</name>
<dbReference type="InterPro" id="IPR011009">
    <property type="entry name" value="Kinase-like_dom_sf"/>
</dbReference>
<dbReference type="SMART" id="SM00220">
    <property type="entry name" value="S_TKc"/>
    <property type="match status" value="1"/>
</dbReference>
<dbReference type="Proteomes" id="UP001303889">
    <property type="component" value="Unassembled WGS sequence"/>
</dbReference>
<evidence type="ECO:0000313" key="2">
    <source>
        <dbReference type="EMBL" id="KAK3897156.1"/>
    </source>
</evidence>
<evidence type="ECO:0000313" key="3">
    <source>
        <dbReference type="Proteomes" id="UP001303889"/>
    </source>
</evidence>
<accession>A0AAN6RP90</accession>
<dbReference type="SUPFAM" id="SSF56112">
    <property type="entry name" value="Protein kinase-like (PK-like)"/>
    <property type="match status" value="1"/>
</dbReference>
<dbReference type="GO" id="GO:0005524">
    <property type="term" value="F:ATP binding"/>
    <property type="evidence" value="ECO:0007669"/>
    <property type="project" value="InterPro"/>
</dbReference>
<gene>
    <name evidence="2" type="ORF">C8A05DRAFT_20019</name>
</gene>
<feature type="domain" description="Protein kinase" evidence="1">
    <location>
        <begin position="1"/>
        <end position="340"/>
    </location>
</feature>
<keyword evidence="2" id="KW-0808">Transferase</keyword>
<evidence type="ECO:0000259" key="1">
    <source>
        <dbReference type="PROSITE" id="PS50011"/>
    </source>
</evidence>
<organism evidence="2 3">
    <name type="scientific">Staphylotrichum tortipilum</name>
    <dbReference type="NCBI Taxonomy" id="2831512"/>
    <lineage>
        <taxon>Eukaryota</taxon>
        <taxon>Fungi</taxon>
        <taxon>Dikarya</taxon>
        <taxon>Ascomycota</taxon>
        <taxon>Pezizomycotina</taxon>
        <taxon>Sordariomycetes</taxon>
        <taxon>Sordariomycetidae</taxon>
        <taxon>Sordariales</taxon>
        <taxon>Chaetomiaceae</taxon>
        <taxon>Staphylotrichum</taxon>
    </lineage>
</organism>
<dbReference type="PROSITE" id="PS50011">
    <property type="entry name" value="PROTEIN_KINASE_DOM"/>
    <property type="match status" value="1"/>
</dbReference>
<dbReference type="CDD" id="cd00180">
    <property type="entry name" value="PKc"/>
    <property type="match status" value="1"/>
</dbReference>
<dbReference type="EMBL" id="MU856250">
    <property type="protein sequence ID" value="KAK3897156.1"/>
    <property type="molecule type" value="Genomic_DNA"/>
</dbReference>
<dbReference type="Pfam" id="PF00069">
    <property type="entry name" value="Pkinase"/>
    <property type="match status" value="1"/>
</dbReference>
<proteinExistence type="predicted"/>
<reference evidence="2" key="2">
    <citation type="submission" date="2023-05" db="EMBL/GenBank/DDBJ databases">
        <authorList>
            <consortium name="Lawrence Berkeley National Laboratory"/>
            <person name="Steindorff A."/>
            <person name="Hensen N."/>
            <person name="Bonometti L."/>
            <person name="Westerberg I."/>
            <person name="Brannstrom I.O."/>
            <person name="Guillou S."/>
            <person name="Cros-Aarteil S."/>
            <person name="Calhoun S."/>
            <person name="Haridas S."/>
            <person name="Kuo A."/>
            <person name="Mondo S."/>
            <person name="Pangilinan J."/>
            <person name="Riley R."/>
            <person name="Labutti K."/>
            <person name="Andreopoulos B."/>
            <person name="Lipzen A."/>
            <person name="Chen C."/>
            <person name="Yanf M."/>
            <person name="Daum C."/>
            <person name="Ng V."/>
            <person name="Clum A."/>
            <person name="Ohm R."/>
            <person name="Martin F."/>
            <person name="Silar P."/>
            <person name="Natvig D."/>
            <person name="Lalanne C."/>
            <person name="Gautier V."/>
            <person name="Ament-Velasquez S.L."/>
            <person name="Kruys A."/>
            <person name="Hutchinson M.I."/>
            <person name="Powell A.J."/>
            <person name="Barry K."/>
            <person name="Miller A.N."/>
            <person name="Grigoriev I.V."/>
            <person name="Debuchy R."/>
            <person name="Gladieux P."/>
            <person name="Thoren M.H."/>
            <person name="Johannesson H."/>
        </authorList>
    </citation>
    <scope>NUCLEOTIDE SEQUENCE</scope>
    <source>
        <strain evidence="2">CBS 103.79</strain>
    </source>
</reference>
<reference evidence="2" key="1">
    <citation type="journal article" date="2023" name="Mol. Phylogenet. Evol.">
        <title>Genome-scale phylogeny and comparative genomics of the fungal order Sordariales.</title>
        <authorList>
            <person name="Hensen N."/>
            <person name="Bonometti L."/>
            <person name="Westerberg I."/>
            <person name="Brannstrom I.O."/>
            <person name="Guillou S."/>
            <person name="Cros-Aarteil S."/>
            <person name="Calhoun S."/>
            <person name="Haridas S."/>
            <person name="Kuo A."/>
            <person name="Mondo S."/>
            <person name="Pangilinan J."/>
            <person name="Riley R."/>
            <person name="LaButti K."/>
            <person name="Andreopoulos B."/>
            <person name="Lipzen A."/>
            <person name="Chen C."/>
            <person name="Yan M."/>
            <person name="Daum C."/>
            <person name="Ng V."/>
            <person name="Clum A."/>
            <person name="Steindorff A."/>
            <person name="Ohm R.A."/>
            <person name="Martin F."/>
            <person name="Silar P."/>
            <person name="Natvig D.O."/>
            <person name="Lalanne C."/>
            <person name="Gautier V."/>
            <person name="Ament-Velasquez S.L."/>
            <person name="Kruys A."/>
            <person name="Hutchinson M.I."/>
            <person name="Powell A.J."/>
            <person name="Barry K."/>
            <person name="Miller A.N."/>
            <person name="Grigoriev I.V."/>
            <person name="Debuchy R."/>
            <person name="Gladieux P."/>
            <person name="Hiltunen Thoren M."/>
            <person name="Johannesson H."/>
        </authorList>
    </citation>
    <scope>NUCLEOTIDE SEQUENCE</scope>
    <source>
        <strain evidence="2">CBS 103.79</strain>
    </source>
</reference>
<keyword evidence="3" id="KW-1185">Reference proteome</keyword>